<evidence type="ECO:0000256" key="1">
    <source>
        <dbReference type="SAM" id="MobiDB-lite"/>
    </source>
</evidence>
<evidence type="ECO:0000256" key="2">
    <source>
        <dbReference type="SAM" id="Phobius"/>
    </source>
</evidence>
<evidence type="ECO:0000313" key="4">
    <source>
        <dbReference type="Proteomes" id="UP001515480"/>
    </source>
</evidence>
<gene>
    <name evidence="3" type="ORF">AB1Y20_016978</name>
</gene>
<dbReference type="Pfam" id="PF08636">
    <property type="entry name" value="Pkr1"/>
    <property type="match status" value="1"/>
</dbReference>
<evidence type="ECO:0000313" key="3">
    <source>
        <dbReference type="EMBL" id="KAL1495110.1"/>
    </source>
</evidence>
<comment type="caution">
    <text evidence="3">The sequence shown here is derived from an EMBL/GenBank/DDBJ whole genome shotgun (WGS) entry which is preliminary data.</text>
</comment>
<proteinExistence type="predicted"/>
<accession>A0AB34IC25</accession>
<keyword evidence="2" id="KW-0812">Transmembrane</keyword>
<name>A0AB34IC25_PRYPA</name>
<dbReference type="Proteomes" id="UP001515480">
    <property type="component" value="Unassembled WGS sequence"/>
</dbReference>
<keyword evidence="4" id="KW-1185">Reference proteome</keyword>
<dbReference type="GO" id="GO:0070072">
    <property type="term" value="P:vacuolar proton-transporting V-type ATPase complex assembly"/>
    <property type="evidence" value="ECO:0007669"/>
    <property type="project" value="InterPro"/>
</dbReference>
<feature type="region of interest" description="Disordered" evidence="1">
    <location>
        <begin position="84"/>
        <end position="103"/>
    </location>
</feature>
<organism evidence="3 4">
    <name type="scientific">Prymnesium parvum</name>
    <name type="common">Toxic golden alga</name>
    <dbReference type="NCBI Taxonomy" id="97485"/>
    <lineage>
        <taxon>Eukaryota</taxon>
        <taxon>Haptista</taxon>
        <taxon>Haptophyta</taxon>
        <taxon>Prymnesiophyceae</taxon>
        <taxon>Prymnesiales</taxon>
        <taxon>Prymnesiaceae</taxon>
        <taxon>Prymnesium</taxon>
    </lineage>
</organism>
<keyword evidence="2" id="KW-0472">Membrane</keyword>
<feature type="transmembrane region" description="Helical" evidence="2">
    <location>
        <begin position="54"/>
        <end position="76"/>
    </location>
</feature>
<dbReference type="InterPro" id="IPR013945">
    <property type="entry name" value="Pkr1"/>
</dbReference>
<keyword evidence="2" id="KW-1133">Transmembrane helix</keyword>
<dbReference type="EMBL" id="JBGBPQ010000033">
    <property type="protein sequence ID" value="KAL1495110.1"/>
    <property type="molecule type" value="Genomic_DNA"/>
</dbReference>
<protein>
    <submittedName>
        <fullName evidence="3">Uncharacterized protein</fullName>
    </submittedName>
</protein>
<sequence>MATDGAEASLLPAWLDSMLQPGVGPGVFRTLKVSLILLMLVICVMLYYIEDPSILFHLRIYLTMTLLLTLLVVWFIREIQQSGLTRGDDKGEGHADGKATKAE</sequence>
<reference evidence="3 4" key="1">
    <citation type="journal article" date="2024" name="Science">
        <title>Giant polyketide synthase enzymes in the biosynthesis of giant marine polyether toxins.</title>
        <authorList>
            <person name="Fallon T.R."/>
            <person name="Shende V.V."/>
            <person name="Wierzbicki I.H."/>
            <person name="Pendleton A.L."/>
            <person name="Watervoot N.F."/>
            <person name="Auber R.P."/>
            <person name="Gonzalez D.J."/>
            <person name="Wisecaver J.H."/>
            <person name="Moore B.S."/>
        </authorList>
    </citation>
    <scope>NUCLEOTIDE SEQUENCE [LARGE SCALE GENOMIC DNA]</scope>
    <source>
        <strain evidence="3 4">12B1</strain>
    </source>
</reference>
<dbReference type="AlphaFoldDB" id="A0AB34IC25"/>
<feature type="compositionally biased region" description="Basic and acidic residues" evidence="1">
    <location>
        <begin position="86"/>
        <end position="103"/>
    </location>
</feature>
<feature type="transmembrane region" description="Helical" evidence="2">
    <location>
        <begin position="27"/>
        <end position="48"/>
    </location>
</feature>